<protein>
    <recommendedName>
        <fullName evidence="3">DUF4380 domain-containing protein</fullName>
    </recommendedName>
</protein>
<keyword evidence="2" id="KW-1185">Reference proteome</keyword>
<organism evidence="1 2">
    <name type="scientific">Nonomuraea maheshkhaliensis</name>
    <dbReference type="NCBI Taxonomy" id="419590"/>
    <lineage>
        <taxon>Bacteria</taxon>
        <taxon>Bacillati</taxon>
        <taxon>Actinomycetota</taxon>
        <taxon>Actinomycetes</taxon>
        <taxon>Streptosporangiales</taxon>
        <taxon>Streptosporangiaceae</taxon>
        <taxon>Nonomuraea</taxon>
    </lineage>
</organism>
<name>A0ABN2F4S8_9ACTN</name>
<dbReference type="EMBL" id="BAAAMU010000015">
    <property type="protein sequence ID" value="GAA1628038.1"/>
    <property type="molecule type" value="Genomic_DNA"/>
</dbReference>
<reference evidence="1 2" key="1">
    <citation type="journal article" date="2019" name="Int. J. Syst. Evol. Microbiol.">
        <title>The Global Catalogue of Microorganisms (GCM) 10K type strain sequencing project: providing services to taxonomists for standard genome sequencing and annotation.</title>
        <authorList>
            <consortium name="The Broad Institute Genomics Platform"/>
            <consortium name="The Broad Institute Genome Sequencing Center for Infectious Disease"/>
            <person name="Wu L."/>
            <person name="Ma J."/>
        </authorList>
    </citation>
    <scope>NUCLEOTIDE SEQUENCE [LARGE SCALE GENOMIC DNA]</scope>
    <source>
        <strain evidence="1 2">JCM 13929</strain>
    </source>
</reference>
<gene>
    <name evidence="1" type="ORF">GCM10009733_025960</name>
</gene>
<evidence type="ECO:0008006" key="3">
    <source>
        <dbReference type="Google" id="ProtNLM"/>
    </source>
</evidence>
<evidence type="ECO:0000313" key="1">
    <source>
        <dbReference type="EMBL" id="GAA1628038.1"/>
    </source>
</evidence>
<dbReference type="Proteomes" id="UP001500064">
    <property type="component" value="Unassembled WGS sequence"/>
</dbReference>
<proteinExistence type="predicted"/>
<dbReference type="RefSeq" id="WP_346104407.1">
    <property type="nucleotide sequence ID" value="NZ_BAAAMU010000015.1"/>
</dbReference>
<comment type="caution">
    <text evidence="1">The sequence shown here is derived from an EMBL/GenBank/DDBJ whole genome shotgun (WGS) entry which is preliminary data.</text>
</comment>
<sequence length="279" mass="31286">MTISAPPCRLYVLVATAAPAALIMRRGPSGWWHLLEWDLRAREVSSGAWLRGTLYPRRCDLSPDGKLLGYFALGHGQHPWDTYFAVSKTPWLTALVAWHASGTWTGGCEFAADNSLKISASIDEQPFHGRYPYSATVEDLTLDWTYRDLQNEYKRGWRPLEGRTERLPPALREAVLIGRVQPGGERALVLAHTGTDFQGHGIEGVQVSYLREEDDGNLTPLPEAAWADWDSEGRLLMATREGSVKIVERRSGTWAETWSHDLRDLTPAPTPPPSWARAW</sequence>
<evidence type="ECO:0000313" key="2">
    <source>
        <dbReference type="Proteomes" id="UP001500064"/>
    </source>
</evidence>
<accession>A0ABN2F4S8</accession>